<keyword evidence="3" id="KW-0813">Transport</keyword>
<evidence type="ECO:0000259" key="6">
    <source>
        <dbReference type="PROSITE" id="PS50983"/>
    </source>
</evidence>
<dbReference type="GO" id="GO:0030288">
    <property type="term" value="C:outer membrane-bounded periplasmic space"/>
    <property type="evidence" value="ECO:0007669"/>
    <property type="project" value="TreeGrafter"/>
</dbReference>
<evidence type="ECO:0000256" key="3">
    <source>
        <dbReference type="ARBA" id="ARBA00022448"/>
    </source>
</evidence>
<accession>A0A433N1G0</accession>
<dbReference type="GO" id="GO:1901678">
    <property type="term" value="P:iron coordination entity transport"/>
    <property type="evidence" value="ECO:0007669"/>
    <property type="project" value="UniProtKB-ARBA"/>
</dbReference>
<evidence type="ECO:0000256" key="1">
    <source>
        <dbReference type="ARBA" id="ARBA00004196"/>
    </source>
</evidence>
<keyword evidence="8" id="KW-1185">Reference proteome</keyword>
<dbReference type="PROSITE" id="PS50983">
    <property type="entry name" value="FE_B12_PBP"/>
    <property type="match status" value="1"/>
</dbReference>
<evidence type="ECO:0000313" key="8">
    <source>
        <dbReference type="Proteomes" id="UP000268857"/>
    </source>
</evidence>
<dbReference type="CDD" id="cd01146">
    <property type="entry name" value="FhuD"/>
    <property type="match status" value="1"/>
</dbReference>
<keyword evidence="4 5" id="KW-0732">Signal</keyword>
<evidence type="ECO:0000256" key="5">
    <source>
        <dbReference type="SAM" id="SignalP"/>
    </source>
</evidence>
<dbReference type="PANTHER" id="PTHR30532">
    <property type="entry name" value="IRON III DICITRATE-BINDING PERIPLASMIC PROTEIN"/>
    <property type="match status" value="1"/>
</dbReference>
<dbReference type="Gene3D" id="3.40.50.1980">
    <property type="entry name" value="Nitrogenase molybdenum iron protein domain"/>
    <property type="match status" value="2"/>
</dbReference>
<dbReference type="EMBL" id="RSCJ01000027">
    <property type="protein sequence ID" value="RUR74834.1"/>
    <property type="molecule type" value="Genomic_DNA"/>
</dbReference>
<comment type="caution">
    <text evidence="7">The sequence shown here is derived from an EMBL/GenBank/DDBJ whole genome shotgun (WGS) entry which is preliminary data.</text>
</comment>
<comment type="subcellular location">
    <subcellularLocation>
        <location evidence="1">Cell envelope</location>
    </subcellularLocation>
</comment>
<proteinExistence type="inferred from homology"/>
<dbReference type="RefSeq" id="WP_235083028.1">
    <property type="nucleotide sequence ID" value="NZ_AJLN01000061.1"/>
</dbReference>
<gene>
    <name evidence="7" type="ORF">PCC6912_50120</name>
</gene>
<feature type="domain" description="Fe/B12 periplasmic-binding" evidence="6">
    <location>
        <begin position="63"/>
        <end position="331"/>
    </location>
</feature>
<protein>
    <submittedName>
        <fullName evidence="7">Iron siderophore-binding protein</fullName>
    </submittedName>
</protein>
<dbReference type="STRING" id="211165.GCA_000317285_01890"/>
<dbReference type="SUPFAM" id="SSF53807">
    <property type="entry name" value="Helical backbone' metal receptor"/>
    <property type="match status" value="1"/>
</dbReference>
<sequence length="331" mass="37457">MFTSISLRRFTHLMLLSILTVILVSACNATNDTSINGYKQPVEDCRIVQHVMGNTCIPRNPQRVVTLRSDTLANSLALGIRPIASAYVPGFPLPKYLQGKVDQVESVGGLNSPDIEKILQLKPDLIVSSSGLKGIYKQLSYIAPTVVLNIPFPPPTWKEQLRELATVLGKQEVSKQLMDEYWQRVEKLKQALDIGAGSPKENRRKTMEVSIANTSSEYGIWSYGEKHFSGSVLKDIGLQRPKSQRRDIFYIENISKEKIFDIDGDVLFFVSWGREDDRKTLDKLKQSPLWSQLEVFQKNKVYFVGGHWHNSDIFAINAILDDLEKYLVNSP</sequence>
<dbReference type="InterPro" id="IPR051313">
    <property type="entry name" value="Bact_iron-sidero_bind"/>
</dbReference>
<evidence type="ECO:0000256" key="4">
    <source>
        <dbReference type="ARBA" id="ARBA00022729"/>
    </source>
</evidence>
<feature type="chain" id="PRO_5019408611" evidence="5">
    <location>
        <begin position="27"/>
        <end position="331"/>
    </location>
</feature>
<dbReference type="InterPro" id="IPR002491">
    <property type="entry name" value="ABC_transptr_periplasmic_BD"/>
</dbReference>
<feature type="signal peptide" evidence="5">
    <location>
        <begin position="1"/>
        <end position="26"/>
    </location>
</feature>
<evidence type="ECO:0000256" key="2">
    <source>
        <dbReference type="ARBA" id="ARBA00008814"/>
    </source>
</evidence>
<dbReference type="PANTHER" id="PTHR30532:SF25">
    <property type="entry name" value="IRON(III) DICITRATE-BINDING PERIPLASMIC PROTEIN"/>
    <property type="match status" value="1"/>
</dbReference>
<comment type="similarity">
    <text evidence="2">Belongs to the bacterial solute-binding protein 8 family.</text>
</comment>
<reference evidence="7 8" key="1">
    <citation type="journal article" date="2019" name="Genome Biol. Evol.">
        <title>Day and night: Metabolic profiles and evolutionary relationships of six axenic non-marine cyanobacteria.</title>
        <authorList>
            <person name="Will S.E."/>
            <person name="Henke P."/>
            <person name="Boedeker C."/>
            <person name="Huang S."/>
            <person name="Brinkmann H."/>
            <person name="Rohde M."/>
            <person name="Jarek M."/>
            <person name="Friedl T."/>
            <person name="Seufert S."/>
            <person name="Schumacher M."/>
            <person name="Overmann J."/>
            <person name="Neumann-Schaal M."/>
            <person name="Petersen J."/>
        </authorList>
    </citation>
    <scope>NUCLEOTIDE SEQUENCE [LARGE SCALE GENOMIC DNA]</scope>
    <source>
        <strain evidence="7 8">PCC 6912</strain>
    </source>
</reference>
<dbReference type="AlphaFoldDB" id="A0A433N1G0"/>
<dbReference type="Pfam" id="PF01497">
    <property type="entry name" value="Peripla_BP_2"/>
    <property type="match status" value="1"/>
</dbReference>
<dbReference type="Proteomes" id="UP000268857">
    <property type="component" value="Unassembled WGS sequence"/>
</dbReference>
<name>A0A433N1G0_CHLFR</name>
<evidence type="ECO:0000313" key="7">
    <source>
        <dbReference type="EMBL" id="RUR74834.1"/>
    </source>
</evidence>
<organism evidence="7 8">
    <name type="scientific">Chlorogloeopsis fritschii PCC 6912</name>
    <dbReference type="NCBI Taxonomy" id="211165"/>
    <lineage>
        <taxon>Bacteria</taxon>
        <taxon>Bacillati</taxon>
        <taxon>Cyanobacteriota</taxon>
        <taxon>Cyanophyceae</taxon>
        <taxon>Nostocales</taxon>
        <taxon>Chlorogloeopsidaceae</taxon>
        <taxon>Chlorogloeopsis</taxon>
    </lineage>
</organism>